<keyword evidence="2 9" id="KW-0813">Transport</keyword>
<dbReference type="Gene3D" id="1.20.5.3310">
    <property type="match status" value="1"/>
</dbReference>
<keyword evidence="8 9" id="KW-0472">Membrane</keyword>
<evidence type="ECO:0000256" key="9">
    <source>
        <dbReference type="HAMAP-Rule" id="MF_00237"/>
    </source>
</evidence>
<evidence type="ECO:0000256" key="1">
    <source>
        <dbReference type="ARBA" id="ARBA00004167"/>
    </source>
</evidence>
<comment type="function">
    <text evidence="9">Part of the twin-arginine translocation (Tat) system that transports large folded proteins containing a characteristic twin-arginine motif in their signal peptide across membranes. Together with TatC, TatB is part of a receptor directly interacting with Tat signal peptides. TatB may form an oligomeric binding site that transiently accommodates folded Tat precursor proteins before their translocation.</text>
</comment>
<evidence type="ECO:0000256" key="5">
    <source>
        <dbReference type="ARBA" id="ARBA00022927"/>
    </source>
</evidence>
<feature type="compositionally biased region" description="Low complexity" evidence="10">
    <location>
        <begin position="154"/>
        <end position="167"/>
    </location>
</feature>
<dbReference type="InterPro" id="IPR003369">
    <property type="entry name" value="TatA/B/E"/>
</dbReference>
<evidence type="ECO:0000256" key="6">
    <source>
        <dbReference type="ARBA" id="ARBA00022989"/>
    </source>
</evidence>
<organism evidence="11 12">
    <name type="scientific">Corynebacterium xerosis</name>
    <dbReference type="NCBI Taxonomy" id="1725"/>
    <lineage>
        <taxon>Bacteria</taxon>
        <taxon>Bacillati</taxon>
        <taxon>Actinomycetota</taxon>
        <taxon>Actinomycetes</taxon>
        <taxon>Mycobacteriales</taxon>
        <taxon>Corynebacteriaceae</taxon>
        <taxon>Corynebacterium</taxon>
    </lineage>
</organism>
<dbReference type="Pfam" id="PF02416">
    <property type="entry name" value="TatA_B_E"/>
    <property type="match status" value="1"/>
</dbReference>
<dbReference type="Proteomes" id="UP001558353">
    <property type="component" value="Unassembled WGS sequence"/>
</dbReference>
<name>A0ABV3UWE6_9CORY</name>
<feature type="region of interest" description="Disordered" evidence="10">
    <location>
        <begin position="154"/>
        <end position="189"/>
    </location>
</feature>
<comment type="subcellular location">
    <subcellularLocation>
        <location evidence="9">Cell membrane</location>
        <topology evidence="9">Single-pass membrane protein</topology>
    </subcellularLocation>
    <subcellularLocation>
        <location evidence="1">Membrane</location>
        <topology evidence="1">Single-pass membrane protein</topology>
    </subcellularLocation>
</comment>
<evidence type="ECO:0000256" key="2">
    <source>
        <dbReference type="ARBA" id="ARBA00022448"/>
    </source>
</evidence>
<evidence type="ECO:0000256" key="4">
    <source>
        <dbReference type="ARBA" id="ARBA00022692"/>
    </source>
</evidence>
<keyword evidence="4 9" id="KW-0812">Transmembrane</keyword>
<dbReference type="NCBIfam" id="TIGR01410">
    <property type="entry name" value="tatB"/>
    <property type="match status" value="1"/>
</dbReference>
<dbReference type="EMBL" id="JAYWMA010000014">
    <property type="protein sequence ID" value="MEX3529515.1"/>
    <property type="molecule type" value="Genomic_DNA"/>
</dbReference>
<comment type="subunit">
    <text evidence="9">The Tat system comprises two distinct complexes: a TatABC complex, containing multiple copies of TatA, TatB and TatC subunits, and a separate TatA complex, containing only TatA subunits. Substrates initially bind to the TatABC complex, which probably triggers association of the separate TatA complex to form the active translocon.</text>
</comment>
<dbReference type="PRINTS" id="PR01506">
    <property type="entry name" value="TATBPROTEIN"/>
</dbReference>
<proteinExistence type="inferred from homology"/>
<protein>
    <recommendedName>
        <fullName evidence="9">Sec-independent protein translocase protein TatB</fullName>
    </recommendedName>
</protein>
<evidence type="ECO:0000313" key="12">
    <source>
        <dbReference type="Proteomes" id="UP001558353"/>
    </source>
</evidence>
<dbReference type="RefSeq" id="WP_368522894.1">
    <property type="nucleotide sequence ID" value="NZ_JAYWMA010000014.1"/>
</dbReference>
<comment type="similarity">
    <text evidence="9">Belongs to the TatB family.</text>
</comment>
<feature type="compositionally biased region" description="Gly residues" evidence="10">
    <location>
        <begin position="168"/>
        <end position="179"/>
    </location>
</feature>
<keyword evidence="7 9" id="KW-0811">Translocation</keyword>
<evidence type="ECO:0000256" key="10">
    <source>
        <dbReference type="SAM" id="MobiDB-lite"/>
    </source>
</evidence>
<evidence type="ECO:0000256" key="3">
    <source>
        <dbReference type="ARBA" id="ARBA00022475"/>
    </source>
</evidence>
<dbReference type="InterPro" id="IPR018448">
    <property type="entry name" value="TatB"/>
</dbReference>
<keyword evidence="3 9" id="KW-1003">Cell membrane</keyword>
<keyword evidence="6 9" id="KW-1133">Transmembrane helix</keyword>
<sequence length="189" mass="18011">MFSNVGWGEILLLLIVGLVLIGPERLPHIITDVRAMILAARTAIDDAKQTLTGDLGEDFDELRKPLGELSELRKLNPKTALTRTLFDGDDTYLDLLSGKPAAGGGAAEGGAGAAGAGAAGAAAAGAGASGAAGAAGAAGAGAAGAAGIAAANAAKANPNVGSSQSGQGASGQGAAGSGAGHNWADDDVL</sequence>
<gene>
    <name evidence="9 11" type="primary">tatB</name>
    <name evidence="11" type="ORF">VVR64_10655</name>
</gene>
<evidence type="ECO:0000313" key="11">
    <source>
        <dbReference type="EMBL" id="MEX3529515.1"/>
    </source>
</evidence>
<keyword evidence="12" id="KW-1185">Reference proteome</keyword>
<evidence type="ECO:0000256" key="8">
    <source>
        <dbReference type="ARBA" id="ARBA00023136"/>
    </source>
</evidence>
<comment type="caution">
    <text evidence="11">The sequence shown here is derived from an EMBL/GenBank/DDBJ whole genome shotgun (WGS) entry which is preliminary data.</text>
</comment>
<evidence type="ECO:0000256" key="7">
    <source>
        <dbReference type="ARBA" id="ARBA00023010"/>
    </source>
</evidence>
<accession>A0ABV3UWE6</accession>
<dbReference type="HAMAP" id="MF_00237">
    <property type="entry name" value="TatB"/>
    <property type="match status" value="1"/>
</dbReference>
<keyword evidence="5 9" id="KW-0653">Protein transport</keyword>
<reference evidence="11 12" key="1">
    <citation type="journal article" date="2024" name="Fungal Genet. Biol.">
        <title>The porcine skin microbiome exhibits broad fungal antagonism.</title>
        <authorList>
            <person name="De La Cruz K.F."/>
            <person name="Townsend E.C."/>
            <person name="Alex Cheong J.Z."/>
            <person name="Salamzade R."/>
            <person name="Liu A."/>
            <person name="Sandstrom S."/>
            <person name="Davila E."/>
            <person name="Huang L."/>
            <person name="Xu K.H."/>
            <person name="Wu S.Y."/>
            <person name="Meudt J.J."/>
            <person name="Shanmuganayagam D."/>
            <person name="Gibson A.L.F."/>
            <person name="Kalan L.R."/>
        </authorList>
    </citation>
    <scope>NUCLEOTIDE SEQUENCE [LARGE SCALE GENOMIC DNA]</scope>
    <source>
        <strain evidence="11 12">LK2569</strain>
    </source>
</reference>